<dbReference type="Pfam" id="PF13439">
    <property type="entry name" value="Glyco_transf_4"/>
    <property type="match status" value="1"/>
</dbReference>
<dbReference type="InterPro" id="IPR050194">
    <property type="entry name" value="Glycosyltransferase_grp1"/>
</dbReference>
<evidence type="ECO:0000256" key="1">
    <source>
        <dbReference type="ARBA" id="ARBA00022676"/>
    </source>
</evidence>
<protein>
    <submittedName>
        <fullName evidence="4">Glycosyltransferase</fullName>
        <ecNumber evidence="4">2.4.-.-</ecNumber>
    </submittedName>
</protein>
<dbReference type="Pfam" id="PF13692">
    <property type="entry name" value="Glyco_trans_1_4"/>
    <property type="match status" value="1"/>
</dbReference>
<evidence type="ECO:0000313" key="5">
    <source>
        <dbReference type="Proteomes" id="UP001464923"/>
    </source>
</evidence>
<reference evidence="4 5" key="1">
    <citation type="submission" date="2024-03" db="EMBL/GenBank/DDBJ databases">
        <title>Draft genome sequence of Pseudonocardia tropica JCM 19149.</title>
        <authorList>
            <person name="Butdee W."/>
            <person name="Duangmal K."/>
        </authorList>
    </citation>
    <scope>NUCLEOTIDE SEQUENCE [LARGE SCALE GENOMIC DNA]</scope>
    <source>
        <strain evidence="4 5">JCM 19149</strain>
    </source>
</reference>
<dbReference type="GO" id="GO:0016757">
    <property type="term" value="F:glycosyltransferase activity"/>
    <property type="evidence" value="ECO:0007669"/>
    <property type="project" value="UniProtKB-KW"/>
</dbReference>
<comment type="caution">
    <text evidence="4">The sequence shown here is derived from an EMBL/GenBank/DDBJ whole genome shotgun (WGS) entry which is preliminary data.</text>
</comment>
<sequence>MDGRSPRVLHVSQPVDAGVAEVVAQLALDQRDRGWDVRVACPPGPLAERLARGGVPVEPWAASRGPGRSTPAEARALARVVGRVGPDLVHLHSAKAGLAGRLAVRGRIPTLFQPHAWSFDAVTGPVAAAARAWERGASRWTDRLIAVSDAELAAGRAAGVTTPAMVVPNGVDTDRFAPHPGPVADGVPTVLCLGRVTRQKGQDLLLKAWPWVRTAVPAARLVLVGDGPQRAAWSAGTDGSVRWESATSDPRRWYLDADVVVLPSRWEGMPLVALEAMACGRPVVGFDVTGVAEAIGDGGTVVPAGDVRALADAVVARLRPDGPAGAEAQRARIRAVTYFDRRRSAERVADVITTVLSSSESHRW</sequence>
<proteinExistence type="predicted"/>
<keyword evidence="2 4" id="KW-0808">Transferase</keyword>
<dbReference type="SUPFAM" id="SSF53756">
    <property type="entry name" value="UDP-Glycosyltransferase/glycogen phosphorylase"/>
    <property type="match status" value="1"/>
</dbReference>
<keyword evidence="5" id="KW-1185">Reference proteome</keyword>
<dbReference type="EC" id="2.4.-.-" evidence="4"/>
<dbReference type="InterPro" id="IPR028098">
    <property type="entry name" value="Glyco_trans_4-like_N"/>
</dbReference>
<keyword evidence="1 4" id="KW-0328">Glycosyltransferase</keyword>
<gene>
    <name evidence="4" type="ORF">WHI96_17560</name>
</gene>
<dbReference type="Proteomes" id="UP001464923">
    <property type="component" value="Unassembled WGS sequence"/>
</dbReference>
<evidence type="ECO:0000259" key="3">
    <source>
        <dbReference type="Pfam" id="PF13439"/>
    </source>
</evidence>
<feature type="domain" description="Glycosyltransferase subfamily 4-like N-terminal" evidence="3">
    <location>
        <begin position="18"/>
        <end position="175"/>
    </location>
</feature>
<dbReference type="PANTHER" id="PTHR45947:SF3">
    <property type="entry name" value="SULFOQUINOVOSYL TRANSFERASE SQD2"/>
    <property type="match status" value="1"/>
</dbReference>
<name>A0ABV1JZ63_9PSEU</name>
<evidence type="ECO:0000256" key="2">
    <source>
        <dbReference type="ARBA" id="ARBA00022679"/>
    </source>
</evidence>
<dbReference type="RefSeq" id="WP_345644433.1">
    <property type="nucleotide sequence ID" value="NZ_BAABLY010000025.1"/>
</dbReference>
<dbReference type="EMBL" id="JBEDNP010000010">
    <property type="protein sequence ID" value="MEQ3540623.1"/>
    <property type="molecule type" value="Genomic_DNA"/>
</dbReference>
<accession>A0ABV1JZ63</accession>
<dbReference type="Gene3D" id="3.40.50.2000">
    <property type="entry name" value="Glycogen Phosphorylase B"/>
    <property type="match status" value="2"/>
</dbReference>
<evidence type="ECO:0000313" key="4">
    <source>
        <dbReference type="EMBL" id="MEQ3540623.1"/>
    </source>
</evidence>
<organism evidence="4 5">
    <name type="scientific">Pseudonocardia tropica</name>
    <dbReference type="NCBI Taxonomy" id="681289"/>
    <lineage>
        <taxon>Bacteria</taxon>
        <taxon>Bacillati</taxon>
        <taxon>Actinomycetota</taxon>
        <taxon>Actinomycetes</taxon>
        <taxon>Pseudonocardiales</taxon>
        <taxon>Pseudonocardiaceae</taxon>
        <taxon>Pseudonocardia</taxon>
    </lineage>
</organism>
<dbReference type="PANTHER" id="PTHR45947">
    <property type="entry name" value="SULFOQUINOVOSYL TRANSFERASE SQD2"/>
    <property type="match status" value="1"/>
</dbReference>